<comment type="caution">
    <text evidence="6">The sequence shown here is derived from an EMBL/GenBank/DDBJ whole genome shotgun (WGS) entry which is preliminary data.</text>
</comment>
<dbReference type="EMBL" id="JABCKI010005770">
    <property type="protein sequence ID" value="KAG5638291.1"/>
    <property type="molecule type" value="Genomic_DNA"/>
</dbReference>
<evidence type="ECO:0000256" key="1">
    <source>
        <dbReference type="ARBA" id="ARBA00023125"/>
    </source>
</evidence>
<dbReference type="CDD" id="cd01389">
    <property type="entry name" value="HMG-box_ROX1-like"/>
    <property type="match status" value="1"/>
</dbReference>
<dbReference type="InterPro" id="IPR036910">
    <property type="entry name" value="HMG_box_dom_sf"/>
</dbReference>
<feature type="domain" description="HMG box" evidence="5">
    <location>
        <begin position="83"/>
        <end position="147"/>
    </location>
</feature>
<name>A0A9P7K4U3_9AGAR</name>
<dbReference type="GO" id="GO:0005634">
    <property type="term" value="C:nucleus"/>
    <property type="evidence" value="ECO:0007669"/>
    <property type="project" value="UniProtKB-UniRule"/>
</dbReference>
<keyword evidence="7" id="KW-1185">Reference proteome</keyword>
<dbReference type="InterPro" id="IPR050140">
    <property type="entry name" value="SRY-related_HMG-box_TF-like"/>
</dbReference>
<protein>
    <recommendedName>
        <fullName evidence="5">HMG box domain-containing protein</fullName>
    </recommendedName>
</protein>
<feature type="region of interest" description="Disordered" evidence="4">
    <location>
        <begin position="137"/>
        <end position="173"/>
    </location>
</feature>
<accession>A0A9P7K4U3</accession>
<dbReference type="SUPFAM" id="SSF47095">
    <property type="entry name" value="HMG-box"/>
    <property type="match status" value="1"/>
</dbReference>
<dbReference type="InterPro" id="IPR009071">
    <property type="entry name" value="HMG_box_dom"/>
</dbReference>
<dbReference type="Proteomes" id="UP000717328">
    <property type="component" value="Unassembled WGS sequence"/>
</dbReference>
<dbReference type="OrthoDB" id="6247875at2759"/>
<organism evidence="6 7">
    <name type="scientific">Sphagnurus paluster</name>
    <dbReference type="NCBI Taxonomy" id="117069"/>
    <lineage>
        <taxon>Eukaryota</taxon>
        <taxon>Fungi</taxon>
        <taxon>Dikarya</taxon>
        <taxon>Basidiomycota</taxon>
        <taxon>Agaricomycotina</taxon>
        <taxon>Agaricomycetes</taxon>
        <taxon>Agaricomycetidae</taxon>
        <taxon>Agaricales</taxon>
        <taxon>Tricholomatineae</taxon>
        <taxon>Lyophyllaceae</taxon>
        <taxon>Sphagnurus</taxon>
    </lineage>
</organism>
<feature type="region of interest" description="Disordered" evidence="4">
    <location>
        <begin position="33"/>
        <end position="81"/>
    </location>
</feature>
<evidence type="ECO:0000313" key="6">
    <source>
        <dbReference type="EMBL" id="KAG5638291.1"/>
    </source>
</evidence>
<feature type="DNA-binding region" description="HMG box" evidence="3">
    <location>
        <begin position="83"/>
        <end position="147"/>
    </location>
</feature>
<dbReference type="PROSITE" id="PS50118">
    <property type="entry name" value="HMG_BOX_2"/>
    <property type="match status" value="1"/>
</dbReference>
<dbReference type="GO" id="GO:0001228">
    <property type="term" value="F:DNA-binding transcription activator activity, RNA polymerase II-specific"/>
    <property type="evidence" value="ECO:0007669"/>
    <property type="project" value="TreeGrafter"/>
</dbReference>
<dbReference type="Gene3D" id="1.10.30.10">
    <property type="entry name" value="High mobility group box domain"/>
    <property type="match status" value="1"/>
</dbReference>
<evidence type="ECO:0000313" key="7">
    <source>
        <dbReference type="Proteomes" id="UP000717328"/>
    </source>
</evidence>
<evidence type="ECO:0000256" key="3">
    <source>
        <dbReference type="PROSITE-ProRule" id="PRU00267"/>
    </source>
</evidence>
<reference evidence="6" key="1">
    <citation type="submission" date="2021-02" db="EMBL/GenBank/DDBJ databases">
        <authorList>
            <person name="Nieuwenhuis M."/>
            <person name="Van De Peppel L.J.J."/>
        </authorList>
    </citation>
    <scope>NUCLEOTIDE SEQUENCE</scope>
    <source>
        <strain evidence="6">D49</strain>
    </source>
</reference>
<dbReference type="AlphaFoldDB" id="A0A9P7K4U3"/>
<sequence>MPAFRNLKTRRSSGRIWNKDPIVYDENGWEIPPIHCGQQTIPSPHSTATSPSTAPADSDFETEKLPTRKSKGKCKASTDPNHVPRPKNAFIFFRSHYYQTQGGSDQNQISVAAGKAWKALGDEEKLPFQKMAEQEKREHQAKFPHYTYAPGSKACSAKRKTSGKKKTQPSAKKLLVSHPPARALSRRASRTITRTVPRALSPRIQAPITTILHPSPIPLPTPPMFPLTDEGSPTLGEIFSADWAFVATSDIPHLELSPAKTVNDLGVDYSLRPSSYNDESLFQPHRVPMTVEGFFAETLNYDYAVDCYPYLESSGIDWSTFNTTANGYNSPQITGPSYSDYLHAANAVAHCNTFTPEVPMAYYPNSQSPNLINPNIDVDEINRFINLCHP</sequence>
<proteinExistence type="predicted"/>
<dbReference type="Pfam" id="PF00505">
    <property type="entry name" value="HMG_box"/>
    <property type="match status" value="1"/>
</dbReference>
<gene>
    <name evidence="6" type="ORF">H0H81_000816</name>
</gene>
<reference evidence="6" key="2">
    <citation type="submission" date="2021-10" db="EMBL/GenBank/DDBJ databases">
        <title>Phylogenomics reveals ancestral predisposition of the termite-cultivated fungus Termitomyces towards a domesticated lifestyle.</title>
        <authorList>
            <person name="Auxier B."/>
            <person name="Grum-Grzhimaylo A."/>
            <person name="Cardenas M.E."/>
            <person name="Lodge J.D."/>
            <person name="Laessoe T."/>
            <person name="Pedersen O."/>
            <person name="Smith M.E."/>
            <person name="Kuyper T.W."/>
            <person name="Franco-Molano E.A."/>
            <person name="Baroni T.J."/>
            <person name="Aanen D.K."/>
        </authorList>
    </citation>
    <scope>NUCLEOTIDE SEQUENCE</scope>
    <source>
        <strain evidence="6">D49</strain>
    </source>
</reference>
<evidence type="ECO:0000256" key="2">
    <source>
        <dbReference type="ARBA" id="ARBA00023163"/>
    </source>
</evidence>
<dbReference type="GO" id="GO:0000978">
    <property type="term" value="F:RNA polymerase II cis-regulatory region sequence-specific DNA binding"/>
    <property type="evidence" value="ECO:0007669"/>
    <property type="project" value="TreeGrafter"/>
</dbReference>
<dbReference type="PANTHER" id="PTHR10270">
    <property type="entry name" value="SOX TRANSCRIPTION FACTOR"/>
    <property type="match status" value="1"/>
</dbReference>
<keyword evidence="1 3" id="KW-0238">DNA-binding</keyword>
<dbReference type="PANTHER" id="PTHR10270:SF161">
    <property type="entry name" value="SEX-DETERMINING REGION Y PROTEIN"/>
    <property type="match status" value="1"/>
</dbReference>
<feature type="compositionally biased region" description="Low complexity" evidence="4">
    <location>
        <begin position="40"/>
        <end position="56"/>
    </location>
</feature>
<keyword evidence="2" id="KW-0804">Transcription</keyword>
<evidence type="ECO:0000256" key="4">
    <source>
        <dbReference type="SAM" id="MobiDB-lite"/>
    </source>
</evidence>
<keyword evidence="3" id="KW-0539">Nucleus</keyword>
<evidence type="ECO:0000259" key="5">
    <source>
        <dbReference type="PROSITE" id="PS50118"/>
    </source>
</evidence>
<feature type="compositionally biased region" description="Basic residues" evidence="4">
    <location>
        <begin position="156"/>
        <end position="167"/>
    </location>
</feature>
<dbReference type="SMART" id="SM00398">
    <property type="entry name" value="HMG"/>
    <property type="match status" value="1"/>
</dbReference>
<dbReference type="GO" id="GO:0030154">
    <property type="term" value="P:cell differentiation"/>
    <property type="evidence" value="ECO:0007669"/>
    <property type="project" value="TreeGrafter"/>
</dbReference>